<gene>
    <name evidence="2" type="ORF">Q8F55_002683</name>
</gene>
<accession>A0ABR3QAN6</accession>
<reference evidence="2 3" key="1">
    <citation type="submission" date="2023-08" db="EMBL/GenBank/DDBJ databases">
        <title>Annotated Genome Sequence of Vanrija albida AlHP1.</title>
        <authorList>
            <person name="Herzog R."/>
        </authorList>
    </citation>
    <scope>NUCLEOTIDE SEQUENCE [LARGE SCALE GENOMIC DNA]</scope>
    <source>
        <strain evidence="2 3">AlHP1</strain>
    </source>
</reference>
<organism evidence="2 3">
    <name type="scientific">Vanrija albida</name>
    <dbReference type="NCBI Taxonomy" id="181172"/>
    <lineage>
        <taxon>Eukaryota</taxon>
        <taxon>Fungi</taxon>
        <taxon>Dikarya</taxon>
        <taxon>Basidiomycota</taxon>
        <taxon>Agaricomycotina</taxon>
        <taxon>Tremellomycetes</taxon>
        <taxon>Trichosporonales</taxon>
        <taxon>Trichosporonaceae</taxon>
        <taxon>Vanrija</taxon>
    </lineage>
</organism>
<feature type="domain" description="Lipocalin-like" evidence="1">
    <location>
        <begin position="12"/>
        <end position="95"/>
    </location>
</feature>
<name>A0ABR3QAN6_9TREE</name>
<evidence type="ECO:0000313" key="3">
    <source>
        <dbReference type="Proteomes" id="UP001565368"/>
    </source>
</evidence>
<dbReference type="GeneID" id="95983726"/>
<dbReference type="Pfam" id="PF13924">
    <property type="entry name" value="Lipocalin_5"/>
    <property type="match status" value="1"/>
</dbReference>
<sequence>MKCSPILAALAGTYSLLNTTSQHNGTPIPDRAYGASPVGVLIYTKSGFMSATISATEPELRPANLTFPYTDEQADADWALVGKHSIGYAGHLSVSSAFPATKTRG</sequence>
<evidence type="ECO:0000313" key="2">
    <source>
        <dbReference type="EMBL" id="KAL1411717.1"/>
    </source>
</evidence>
<protein>
    <recommendedName>
        <fullName evidence="1">Lipocalin-like domain-containing protein</fullName>
    </recommendedName>
</protein>
<evidence type="ECO:0000259" key="1">
    <source>
        <dbReference type="Pfam" id="PF13924"/>
    </source>
</evidence>
<dbReference type="InterPro" id="IPR024311">
    <property type="entry name" value="Lipocalin-like"/>
</dbReference>
<dbReference type="RefSeq" id="XP_069211661.1">
    <property type="nucleotide sequence ID" value="XM_069351275.1"/>
</dbReference>
<proteinExistence type="predicted"/>
<dbReference type="EMBL" id="JBBXJM010000002">
    <property type="protein sequence ID" value="KAL1411717.1"/>
    <property type="molecule type" value="Genomic_DNA"/>
</dbReference>
<dbReference type="Proteomes" id="UP001565368">
    <property type="component" value="Unassembled WGS sequence"/>
</dbReference>
<comment type="caution">
    <text evidence="2">The sequence shown here is derived from an EMBL/GenBank/DDBJ whole genome shotgun (WGS) entry which is preliminary data.</text>
</comment>
<keyword evidence="3" id="KW-1185">Reference proteome</keyword>